<name>W2KX95_PHYNI</name>
<dbReference type="AlphaFoldDB" id="W2KX95"/>
<evidence type="ECO:0000256" key="1">
    <source>
        <dbReference type="SAM" id="Phobius"/>
    </source>
</evidence>
<sequence length="131" mass="13077">MSLMNCTSSVAEGVSIECAGDPTVSTKATVRLLKDVSMSLHYPGSVSPHSGDAGAQARSTGCALGAANPAALLALDLAPLIPAAPPVLSEPWAPGRAAVLACFLACFFALILAAGAGFRACSPLPSWDGLP</sequence>
<keyword evidence="1" id="KW-1133">Transmembrane helix</keyword>
<organism evidence="2">
    <name type="scientific">Phytophthora nicotianae</name>
    <name type="common">Potato buckeye rot agent</name>
    <name type="synonym">Phytophthora parasitica</name>
    <dbReference type="NCBI Taxonomy" id="4792"/>
    <lineage>
        <taxon>Eukaryota</taxon>
        <taxon>Sar</taxon>
        <taxon>Stramenopiles</taxon>
        <taxon>Oomycota</taxon>
        <taxon>Peronosporomycetes</taxon>
        <taxon>Peronosporales</taxon>
        <taxon>Peronosporaceae</taxon>
        <taxon>Phytophthora</taxon>
    </lineage>
</organism>
<proteinExistence type="predicted"/>
<dbReference type="EMBL" id="KI680626">
    <property type="protein sequence ID" value="ETL88985.1"/>
    <property type="molecule type" value="Genomic_DNA"/>
</dbReference>
<gene>
    <name evidence="2" type="ORF">L917_11995</name>
</gene>
<keyword evidence="1" id="KW-0472">Membrane</keyword>
<feature type="transmembrane region" description="Helical" evidence="1">
    <location>
        <begin position="97"/>
        <end position="118"/>
    </location>
</feature>
<dbReference type="Proteomes" id="UP000054423">
    <property type="component" value="Unassembled WGS sequence"/>
</dbReference>
<accession>W2KX95</accession>
<protein>
    <submittedName>
        <fullName evidence="2">Uncharacterized protein</fullName>
    </submittedName>
</protein>
<keyword evidence="1" id="KW-0812">Transmembrane</keyword>
<reference evidence="2" key="1">
    <citation type="submission" date="2013-11" db="EMBL/GenBank/DDBJ databases">
        <title>The Genome Sequence of Phytophthora parasitica CHvinca01.</title>
        <authorList>
            <consortium name="The Broad Institute Genomics Platform"/>
            <person name="Russ C."/>
            <person name="Tyler B."/>
            <person name="Panabieres F."/>
            <person name="Shan W."/>
            <person name="Tripathy S."/>
            <person name="Grunwald N."/>
            <person name="Machado M."/>
            <person name="Johnson C.S."/>
            <person name="Arredondo F."/>
            <person name="Hong C."/>
            <person name="Coffey M."/>
            <person name="Young S.K."/>
            <person name="Zeng Q."/>
            <person name="Gargeya S."/>
            <person name="Fitzgerald M."/>
            <person name="Abouelleil A."/>
            <person name="Alvarado L."/>
            <person name="Chapman S.B."/>
            <person name="Gainer-Dewar J."/>
            <person name="Goldberg J."/>
            <person name="Griggs A."/>
            <person name="Gujja S."/>
            <person name="Hansen M."/>
            <person name="Howarth C."/>
            <person name="Imamovic A."/>
            <person name="Ireland A."/>
            <person name="Larimer J."/>
            <person name="McCowan C."/>
            <person name="Murphy C."/>
            <person name="Pearson M."/>
            <person name="Poon T.W."/>
            <person name="Priest M."/>
            <person name="Roberts A."/>
            <person name="Saif S."/>
            <person name="Shea T."/>
            <person name="Sykes S."/>
            <person name="Wortman J."/>
            <person name="Nusbaum C."/>
            <person name="Birren B."/>
        </authorList>
    </citation>
    <scope>NUCLEOTIDE SEQUENCE [LARGE SCALE GENOMIC DNA]</scope>
    <source>
        <strain evidence="2">CHvinca01</strain>
    </source>
</reference>
<evidence type="ECO:0000313" key="2">
    <source>
        <dbReference type="EMBL" id="ETL88985.1"/>
    </source>
</evidence>
<dbReference type="VEuPathDB" id="FungiDB:PPTG_23439"/>